<gene>
    <name evidence="2" type="ORF">B0I36DRAFT_358802</name>
</gene>
<dbReference type="AlphaFoldDB" id="A0A9P8YD59"/>
<feature type="compositionally biased region" description="Polar residues" evidence="1">
    <location>
        <begin position="269"/>
        <end position="286"/>
    </location>
</feature>
<comment type="caution">
    <text evidence="2">The sequence shown here is derived from an EMBL/GenBank/DDBJ whole genome shotgun (WGS) entry which is preliminary data.</text>
</comment>
<dbReference type="Proteomes" id="UP000756346">
    <property type="component" value="Unassembled WGS sequence"/>
</dbReference>
<organism evidence="2 3">
    <name type="scientific">Microdochium trichocladiopsis</name>
    <dbReference type="NCBI Taxonomy" id="1682393"/>
    <lineage>
        <taxon>Eukaryota</taxon>
        <taxon>Fungi</taxon>
        <taxon>Dikarya</taxon>
        <taxon>Ascomycota</taxon>
        <taxon>Pezizomycotina</taxon>
        <taxon>Sordariomycetes</taxon>
        <taxon>Xylariomycetidae</taxon>
        <taxon>Xylariales</taxon>
        <taxon>Microdochiaceae</taxon>
        <taxon>Microdochium</taxon>
    </lineage>
</organism>
<accession>A0A9P8YD59</accession>
<evidence type="ECO:0000256" key="1">
    <source>
        <dbReference type="SAM" id="MobiDB-lite"/>
    </source>
</evidence>
<feature type="region of interest" description="Disordered" evidence="1">
    <location>
        <begin position="158"/>
        <end position="203"/>
    </location>
</feature>
<dbReference type="RefSeq" id="XP_046016175.1">
    <property type="nucleotide sequence ID" value="XM_046158018.1"/>
</dbReference>
<evidence type="ECO:0000313" key="2">
    <source>
        <dbReference type="EMBL" id="KAH7037054.1"/>
    </source>
</evidence>
<protein>
    <submittedName>
        <fullName evidence="2">Uncharacterized protein</fullName>
    </submittedName>
</protein>
<evidence type="ECO:0000313" key="3">
    <source>
        <dbReference type="Proteomes" id="UP000756346"/>
    </source>
</evidence>
<sequence>MSPVFEPFPLTPLTSAALGHIKVSLQLADPSRVHYGPGDPVEGRIRLDYIAAGSLAGSFDLARPCRIFVTLRGLMLVRAVPGKMVLGVASRDGDSYLGRSITTLFEREVCVFDGRMSGLTPRTSRQAKFSVCFPDGIDGSLGCFEGWEDDWEHAGDAKRDAKHASYTDGSDDEHRSTYNMDPSQPLPPSMTLTERPGPHKAIVNGSDKSEIAVVYDLFAKVEMPGTDVAMRYPSVRVEEGVFEHNGSFYRAFSWGQPVLYEQSWLGQQRYPQQNGGSQEGTQTRSGQVDLKDAQGPSSEPVSGLRAKLAAKITHLAHRHPFSWQMQCQEAVHQGQLLVIRVQVKPFASISADPSDGKTMKPPAPPVSIELANMSVRATAFVEARMKIGSRGQQDLAGEEGAGEEALDLDRARETPWLLDGRMAGLSKSVFCAEDDWVLDVPFSTITGKLTTSFSTPCVRRSYVVSVKCCVRVGGSKKEETFQHSFPVTVLPPLSADASTAPPLALAAPTYVAANTSGETLPPYEP</sequence>
<reference evidence="2" key="1">
    <citation type="journal article" date="2021" name="Nat. Commun.">
        <title>Genetic determinants of endophytism in the Arabidopsis root mycobiome.</title>
        <authorList>
            <person name="Mesny F."/>
            <person name="Miyauchi S."/>
            <person name="Thiergart T."/>
            <person name="Pickel B."/>
            <person name="Atanasova L."/>
            <person name="Karlsson M."/>
            <person name="Huettel B."/>
            <person name="Barry K.W."/>
            <person name="Haridas S."/>
            <person name="Chen C."/>
            <person name="Bauer D."/>
            <person name="Andreopoulos W."/>
            <person name="Pangilinan J."/>
            <person name="LaButti K."/>
            <person name="Riley R."/>
            <person name="Lipzen A."/>
            <person name="Clum A."/>
            <person name="Drula E."/>
            <person name="Henrissat B."/>
            <person name="Kohler A."/>
            <person name="Grigoriev I.V."/>
            <person name="Martin F.M."/>
            <person name="Hacquard S."/>
        </authorList>
    </citation>
    <scope>NUCLEOTIDE SEQUENCE</scope>
    <source>
        <strain evidence="2">MPI-CAGE-CH-0230</strain>
    </source>
</reference>
<keyword evidence="3" id="KW-1185">Reference proteome</keyword>
<feature type="region of interest" description="Disordered" evidence="1">
    <location>
        <begin position="269"/>
        <end position="303"/>
    </location>
</feature>
<dbReference type="EMBL" id="JAGTJQ010000002">
    <property type="protein sequence ID" value="KAH7037054.1"/>
    <property type="molecule type" value="Genomic_DNA"/>
</dbReference>
<name>A0A9P8YD59_9PEZI</name>
<dbReference type="GeneID" id="70187564"/>
<proteinExistence type="predicted"/>
<dbReference type="OrthoDB" id="2333384at2759"/>